<reference evidence="4 5" key="1">
    <citation type="submission" date="2018-04" db="EMBL/GenBank/DDBJ databases">
        <title>Micromonosporas from Atacama Desert.</title>
        <authorList>
            <person name="Carro L."/>
            <person name="Klenk H.-P."/>
            <person name="Goodfellow M."/>
        </authorList>
    </citation>
    <scope>NUCLEOTIDE SEQUENCE [LARGE SCALE GENOMIC DNA]</scope>
    <source>
        <strain evidence="4 5">LB19</strain>
    </source>
</reference>
<dbReference type="InterPro" id="IPR029058">
    <property type="entry name" value="AB_hydrolase_fold"/>
</dbReference>
<feature type="domain" description="AB hydrolase-1" evidence="3">
    <location>
        <begin position="82"/>
        <end position="304"/>
    </location>
</feature>
<comment type="caution">
    <text evidence="4">The sequence shown here is derived from an EMBL/GenBank/DDBJ whole genome shotgun (WGS) entry which is preliminary data.</text>
</comment>
<dbReference type="PANTHER" id="PTHR37017:SF11">
    <property type="entry name" value="ESTERASE_LIPASE_THIOESTERASE DOMAIN-CONTAINING PROTEIN"/>
    <property type="match status" value="1"/>
</dbReference>
<accession>A0A3N9Y7D2</accession>
<dbReference type="SUPFAM" id="SSF53474">
    <property type="entry name" value="alpha/beta-Hydrolases"/>
    <property type="match status" value="1"/>
</dbReference>
<keyword evidence="2" id="KW-1133">Transmembrane helix</keyword>
<evidence type="ECO:0000313" key="5">
    <source>
        <dbReference type="Proteomes" id="UP000278981"/>
    </source>
</evidence>
<proteinExistence type="predicted"/>
<gene>
    <name evidence="4" type="ORF">DDE19_19535</name>
</gene>
<feature type="transmembrane region" description="Helical" evidence="2">
    <location>
        <begin position="45"/>
        <end position="65"/>
    </location>
</feature>
<keyword evidence="4" id="KW-0378">Hydrolase</keyword>
<feature type="compositionally biased region" description="Basic residues" evidence="1">
    <location>
        <begin position="1"/>
        <end position="10"/>
    </location>
</feature>
<evidence type="ECO:0000256" key="1">
    <source>
        <dbReference type="SAM" id="MobiDB-lite"/>
    </source>
</evidence>
<evidence type="ECO:0000256" key="2">
    <source>
        <dbReference type="SAM" id="Phobius"/>
    </source>
</evidence>
<sequence>MARYRGRSARHCLDPQRSGQRRPARLSSEVKGNTDTVKLSFRRRLISVGVAIGALTLAGAGIGTAQASTAQHSRPAPVKPTVVLVHGAWADGSSWDKVAAKLQHDGYRVVTPPNLLSGVANDAASLRAYLDTITGPVVLVGHSYGGMVITNAALGDKQVKALVYVDAYIPDQHDTVYSLTSAVPGSVFAAEASTVFDQVAIPGGDPHYPNLYVKPSVFGKAFADKSIPAKDVAVLAARQRPLAYNALVEEAGAPAWTTIPSWSVIGKQDAVIPAAQQIAMSKRAKAHTVEINAPHLSMVTDAGAVTNQIEAAAKATN</sequence>
<keyword evidence="2" id="KW-0812">Transmembrane</keyword>
<dbReference type="EMBL" id="QDGB01000280">
    <property type="protein sequence ID" value="RQX15317.1"/>
    <property type="molecule type" value="Genomic_DNA"/>
</dbReference>
<evidence type="ECO:0000259" key="3">
    <source>
        <dbReference type="Pfam" id="PF12697"/>
    </source>
</evidence>
<dbReference type="InterPro" id="IPR052897">
    <property type="entry name" value="Sec-Metab_Biosynth_Hydrolase"/>
</dbReference>
<evidence type="ECO:0000313" key="4">
    <source>
        <dbReference type="EMBL" id="RQX15317.1"/>
    </source>
</evidence>
<name>A0A3N9Y7D2_9ACTN</name>
<dbReference type="PANTHER" id="PTHR37017">
    <property type="entry name" value="AB HYDROLASE-1 DOMAIN-CONTAINING PROTEIN-RELATED"/>
    <property type="match status" value="1"/>
</dbReference>
<protein>
    <submittedName>
        <fullName evidence="4">Alpha/beta hydrolase</fullName>
    </submittedName>
</protein>
<dbReference type="Pfam" id="PF12697">
    <property type="entry name" value="Abhydrolase_6"/>
    <property type="match status" value="1"/>
</dbReference>
<organism evidence="4 5">
    <name type="scientific">Micromonospora ureilytica</name>
    <dbReference type="NCBI Taxonomy" id="709868"/>
    <lineage>
        <taxon>Bacteria</taxon>
        <taxon>Bacillati</taxon>
        <taxon>Actinomycetota</taxon>
        <taxon>Actinomycetes</taxon>
        <taxon>Micromonosporales</taxon>
        <taxon>Micromonosporaceae</taxon>
        <taxon>Micromonospora</taxon>
    </lineage>
</organism>
<keyword evidence="2" id="KW-0472">Membrane</keyword>
<dbReference type="Gene3D" id="3.40.50.1820">
    <property type="entry name" value="alpha/beta hydrolase"/>
    <property type="match status" value="1"/>
</dbReference>
<dbReference type="GO" id="GO:0016787">
    <property type="term" value="F:hydrolase activity"/>
    <property type="evidence" value="ECO:0007669"/>
    <property type="project" value="UniProtKB-KW"/>
</dbReference>
<feature type="region of interest" description="Disordered" evidence="1">
    <location>
        <begin position="1"/>
        <end position="31"/>
    </location>
</feature>
<dbReference type="InterPro" id="IPR000073">
    <property type="entry name" value="AB_hydrolase_1"/>
</dbReference>
<dbReference type="Proteomes" id="UP000278981">
    <property type="component" value="Unassembled WGS sequence"/>
</dbReference>
<dbReference type="AlphaFoldDB" id="A0A3N9Y7D2"/>
<dbReference type="OrthoDB" id="9135783at2"/>